<keyword evidence="2" id="KW-0677">Repeat</keyword>
<dbReference type="AlphaFoldDB" id="A0A3E2HLZ8"/>
<dbReference type="PROSITE" id="PS50157">
    <property type="entry name" value="ZINC_FINGER_C2H2_2"/>
    <property type="match status" value="1"/>
</dbReference>
<name>A0A3E2HLZ8_SCYLI</name>
<dbReference type="GO" id="GO:0008270">
    <property type="term" value="F:zinc ion binding"/>
    <property type="evidence" value="ECO:0007669"/>
    <property type="project" value="UniProtKB-KW"/>
</dbReference>
<keyword evidence="3 5" id="KW-0863">Zinc-finger</keyword>
<feature type="non-terminal residue" evidence="8">
    <location>
        <position position="351"/>
    </location>
</feature>
<dbReference type="Proteomes" id="UP000258309">
    <property type="component" value="Unassembled WGS sequence"/>
</dbReference>
<proteinExistence type="predicted"/>
<dbReference type="PANTHER" id="PTHR24409:SF295">
    <property type="entry name" value="AZ2-RELATED"/>
    <property type="match status" value="1"/>
</dbReference>
<evidence type="ECO:0000259" key="7">
    <source>
        <dbReference type="PROSITE" id="PS50157"/>
    </source>
</evidence>
<comment type="caution">
    <text evidence="8">The sequence shown here is derived from an EMBL/GenBank/DDBJ whole genome shotgun (WGS) entry which is preliminary data.</text>
</comment>
<dbReference type="STRING" id="5539.A0A3E2HLZ8"/>
<evidence type="ECO:0000256" key="4">
    <source>
        <dbReference type="ARBA" id="ARBA00022833"/>
    </source>
</evidence>
<protein>
    <recommendedName>
        <fullName evidence="7">C2H2-type domain-containing protein</fullName>
    </recommendedName>
</protein>
<evidence type="ECO:0000256" key="5">
    <source>
        <dbReference type="PROSITE-ProRule" id="PRU00042"/>
    </source>
</evidence>
<feature type="non-terminal residue" evidence="8">
    <location>
        <position position="1"/>
    </location>
</feature>
<accession>A0A3E2HLZ8</accession>
<dbReference type="Pfam" id="PF00096">
    <property type="entry name" value="zf-C2H2"/>
    <property type="match status" value="1"/>
</dbReference>
<gene>
    <name evidence="8" type="ORF">B7463_g2321</name>
</gene>
<keyword evidence="9" id="KW-1185">Reference proteome</keyword>
<dbReference type="GO" id="GO:0005634">
    <property type="term" value="C:nucleus"/>
    <property type="evidence" value="ECO:0007669"/>
    <property type="project" value="TreeGrafter"/>
</dbReference>
<evidence type="ECO:0000256" key="1">
    <source>
        <dbReference type="ARBA" id="ARBA00022723"/>
    </source>
</evidence>
<dbReference type="GO" id="GO:0000977">
    <property type="term" value="F:RNA polymerase II transcription regulatory region sequence-specific DNA binding"/>
    <property type="evidence" value="ECO:0007669"/>
    <property type="project" value="TreeGrafter"/>
</dbReference>
<evidence type="ECO:0000313" key="9">
    <source>
        <dbReference type="Proteomes" id="UP000258309"/>
    </source>
</evidence>
<reference evidence="8 9" key="1">
    <citation type="submission" date="2018-05" db="EMBL/GenBank/DDBJ databases">
        <title>Draft genome sequence of Scytalidium lignicola DSM 105466, a ubiquitous saprotrophic fungus.</title>
        <authorList>
            <person name="Buettner E."/>
            <person name="Gebauer A.M."/>
            <person name="Hofrichter M."/>
            <person name="Liers C."/>
            <person name="Kellner H."/>
        </authorList>
    </citation>
    <scope>NUCLEOTIDE SEQUENCE [LARGE SCALE GENOMIC DNA]</scope>
    <source>
        <strain evidence="8 9">DSM 105466</strain>
    </source>
</reference>
<dbReference type="GO" id="GO:0000981">
    <property type="term" value="F:DNA-binding transcription factor activity, RNA polymerase II-specific"/>
    <property type="evidence" value="ECO:0007669"/>
    <property type="project" value="TreeGrafter"/>
</dbReference>
<evidence type="ECO:0000313" key="8">
    <source>
        <dbReference type="EMBL" id="RFU34071.1"/>
    </source>
</evidence>
<sequence>MGGVTHFEGNSVETLQFDGYEAHVTTFLDVNDAHGDASQGSIGLFNTLSEFTQQNLCVLEPSNTRILTEERCELVDGETVTQMNGEGVSDSATTTEEQSTNYGGSVNGMNPSQCEIAKQTRDVHTAEAIEIESSKIGHCFYAKSCPLCSREFNYLGELNLHVKKEHVELLRCNQCGYKADGCDFKWWSKAVNHANTTSHLAFLCPDLECTMAFSRADVLRRHYMTKHEANAARYPCPHCKKYKGSSSFKRKDHLVQHLQGYHNFKVSNAEGVGKSCPHFDCEAYRGAGIFDFITSHAFKKQSEYTAHMRKVHDESLFPCTVSGCKRVGGKGFFREKDFLKHMASIHQENAE</sequence>
<dbReference type="PANTHER" id="PTHR24409">
    <property type="entry name" value="ZINC FINGER PROTEIN 142"/>
    <property type="match status" value="1"/>
</dbReference>
<dbReference type="Gene3D" id="3.30.160.60">
    <property type="entry name" value="Classic Zinc Finger"/>
    <property type="match status" value="2"/>
</dbReference>
<keyword evidence="1" id="KW-0479">Metal-binding</keyword>
<evidence type="ECO:0000256" key="3">
    <source>
        <dbReference type="ARBA" id="ARBA00022771"/>
    </source>
</evidence>
<evidence type="ECO:0000256" key="2">
    <source>
        <dbReference type="ARBA" id="ARBA00022737"/>
    </source>
</evidence>
<dbReference type="OrthoDB" id="2687452at2759"/>
<dbReference type="InterPro" id="IPR013087">
    <property type="entry name" value="Znf_C2H2_type"/>
</dbReference>
<feature type="domain" description="C2H2-type" evidence="7">
    <location>
        <begin position="202"/>
        <end position="232"/>
    </location>
</feature>
<dbReference type="SMART" id="SM00355">
    <property type="entry name" value="ZnF_C2H2"/>
    <property type="match status" value="6"/>
</dbReference>
<keyword evidence="4" id="KW-0862">Zinc</keyword>
<dbReference type="EMBL" id="NCSJ02000026">
    <property type="protein sequence ID" value="RFU34071.1"/>
    <property type="molecule type" value="Genomic_DNA"/>
</dbReference>
<feature type="region of interest" description="Disordered" evidence="6">
    <location>
        <begin position="83"/>
        <end position="105"/>
    </location>
</feature>
<organism evidence="8 9">
    <name type="scientific">Scytalidium lignicola</name>
    <name type="common">Hyphomycete</name>
    <dbReference type="NCBI Taxonomy" id="5539"/>
    <lineage>
        <taxon>Eukaryota</taxon>
        <taxon>Fungi</taxon>
        <taxon>Dikarya</taxon>
        <taxon>Ascomycota</taxon>
        <taxon>Pezizomycotina</taxon>
        <taxon>Leotiomycetes</taxon>
        <taxon>Leotiomycetes incertae sedis</taxon>
        <taxon>Scytalidium</taxon>
    </lineage>
</organism>
<evidence type="ECO:0000256" key="6">
    <source>
        <dbReference type="SAM" id="MobiDB-lite"/>
    </source>
</evidence>
<dbReference type="PROSITE" id="PS00028">
    <property type="entry name" value="ZINC_FINGER_C2H2_1"/>
    <property type="match status" value="2"/>
</dbReference>